<comment type="caution">
    <text evidence="5">The sequence shown here is derived from an EMBL/GenBank/DDBJ whole genome shotgun (WGS) entry which is preliminary data.</text>
</comment>
<dbReference type="InterPro" id="IPR043129">
    <property type="entry name" value="ATPase_NBD"/>
</dbReference>
<evidence type="ECO:0000256" key="4">
    <source>
        <dbReference type="ARBA" id="ARBA00022840"/>
    </source>
</evidence>
<reference evidence="5 6" key="1">
    <citation type="journal article" date="2015" name="Nature">
        <title>rRNA introns, odd ribosomes, and small enigmatic genomes across a large radiation of phyla.</title>
        <authorList>
            <person name="Brown C.T."/>
            <person name="Hug L.A."/>
            <person name="Thomas B.C."/>
            <person name="Sharon I."/>
            <person name="Castelle C.J."/>
            <person name="Singh A."/>
            <person name="Wilkins M.J."/>
            <person name="Williams K.H."/>
            <person name="Banfield J.F."/>
        </authorList>
    </citation>
    <scope>NUCLEOTIDE SEQUENCE [LARGE SCALE GENOMIC DNA]</scope>
</reference>
<keyword evidence="3" id="KW-0547">Nucleotide-binding</keyword>
<dbReference type="InterPro" id="IPR056546">
    <property type="entry name" value="MreB_MamK-like"/>
</dbReference>
<comment type="subcellular location">
    <subcellularLocation>
        <location evidence="1">Cytoplasm</location>
    </subcellularLocation>
</comment>
<keyword evidence="4" id="KW-0067">ATP-binding</keyword>
<name>A0A0G0NGI7_9BACT</name>
<proteinExistence type="predicted"/>
<dbReference type="EMBL" id="LBVC01000081">
    <property type="protein sequence ID" value="KKQ76206.1"/>
    <property type="molecule type" value="Genomic_DNA"/>
</dbReference>
<dbReference type="AlphaFoldDB" id="A0A0G0NGI7"/>
<dbReference type="Proteomes" id="UP000034324">
    <property type="component" value="Unassembled WGS sequence"/>
</dbReference>
<gene>
    <name evidence="5" type="ORF">US99_C0081G0001</name>
</gene>
<evidence type="ECO:0000256" key="1">
    <source>
        <dbReference type="ARBA" id="ARBA00004496"/>
    </source>
</evidence>
<dbReference type="Pfam" id="PF06723">
    <property type="entry name" value="MreB_Mbl"/>
    <property type="match status" value="1"/>
</dbReference>
<accession>A0A0G0NGI7</accession>
<dbReference type="SUPFAM" id="SSF53067">
    <property type="entry name" value="Actin-like ATPase domain"/>
    <property type="match status" value="1"/>
</dbReference>
<sequence>SGSLNILAESVRGVVEQTPPELLSDIMHRGIILVGGGAFLRGLPEFLESEAKIPVHLADDPFTAVVRGTGIILENLDSLRGIAINFATIVWGEAAAKEMMERAMKVLDRRKESEIPSVMLFRTRTEDEKIGISLQRLFHIRTSTGDIPLLYHVFRAFEEQYRGLHLGRYSVQQALIIHQEARWYGHRTSNPVAAYSVRESGIFVPGRLHPWDGLYDIDPLAQEIMAGLFMRVRLNGRAVDWRTGVSRDDYLEPNRAYVSRPDHGPTMEFRRRMKDFGMRLTQRDSQYVVGELK</sequence>
<dbReference type="PANTHER" id="PTHR42749:SF1">
    <property type="entry name" value="CELL SHAPE-DETERMINING PROTEIN MREB"/>
    <property type="match status" value="1"/>
</dbReference>
<dbReference type="GO" id="GO:0005737">
    <property type="term" value="C:cytoplasm"/>
    <property type="evidence" value="ECO:0007669"/>
    <property type="project" value="UniProtKB-SubCell"/>
</dbReference>
<protein>
    <submittedName>
        <fullName evidence="5">Rod shape-determining protein mreB</fullName>
    </submittedName>
</protein>
<organism evidence="5 6">
    <name type="scientific">Candidatus Daviesbacteria bacterium GW2011_GWF2_38_6</name>
    <dbReference type="NCBI Taxonomy" id="1618432"/>
    <lineage>
        <taxon>Bacteria</taxon>
        <taxon>Candidatus Daviesiibacteriota</taxon>
    </lineage>
</organism>
<evidence type="ECO:0000313" key="6">
    <source>
        <dbReference type="Proteomes" id="UP000034324"/>
    </source>
</evidence>
<dbReference type="GO" id="GO:0005524">
    <property type="term" value="F:ATP binding"/>
    <property type="evidence" value="ECO:0007669"/>
    <property type="project" value="UniProtKB-KW"/>
</dbReference>
<evidence type="ECO:0000313" key="5">
    <source>
        <dbReference type="EMBL" id="KKQ76206.1"/>
    </source>
</evidence>
<keyword evidence="2" id="KW-0963">Cytoplasm</keyword>
<dbReference type="PANTHER" id="PTHR42749">
    <property type="entry name" value="CELL SHAPE-DETERMINING PROTEIN MREB"/>
    <property type="match status" value="1"/>
</dbReference>
<dbReference type="Gene3D" id="3.30.420.40">
    <property type="match status" value="1"/>
</dbReference>
<evidence type="ECO:0000256" key="2">
    <source>
        <dbReference type="ARBA" id="ARBA00022490"/>
    </source>
</evidence>
<feature type="non-terminal residue" evidence="5">
    <location>
        <position position="1"/>
    </location>
</feature>
<evidence type="ECO:0000256" key="3">
    <source>
        <dbReference type="ARBA" id="ARBA00022741"/>
    </source>
</evidence>